<evidence type="ECO:0000259" key="3">
    <source>
        <dbReference type="Pfam" id="PF06429"/>
    </source>
</evidence>
<keyword evidence="5" id="KW-1185">Reference proteome</keyword>
<feature type="domain" description="Flagellar basal-body/hook protein C-terminal" evidence="3">
    <location>
        <begin position="24"/>
        <end position="62"/>
    </location>
</feature>
<dbReference type="Proteomes" id="UP000326944">
    <property type="component" value="Chromosome"/>
</dbReference>
<dbReference type="OrthoDB" id="7357187at2"/>
<feature type="region of interest" description="Disordered" evidence="2">
    <location>
        <begin position="1"/>
        <end position="28"/>
    </location>
</feature>
<evidence type="ECO:0000256" key="1">
    <source>
        <dbReference type="ARBA" id="ARBA00009677"/>
    </source>
</evidence>
<feature type="compositionally biased region" description="Polar residues" evidence="2">
    <location>
        <begin position="1"/>
        <end position="12"/>
    </location>
</feature>
<dbReference type="AlphaFoldDB" id="A0A5P8P428"/>
<gene>
    <name evidence="4" type="ORF">FJR48_05760</name>
</gene>
<organism evidence="4 5">
    <name type="scientific">Sulfurimonas lithotrophica</name>
    <dbReference type="NCBI Taxonomy" id="2590022"/>
    <lineage>
        <taxon>Bacteria</taxon>
        <taxon>Pseudomonadati</taxon>
        <taxon>Campylobacterota</taxon>
        <taxon>Epsilonproteobacteria</taxon>
        <taxon>Campylobacterales</taxon>
        <taxon>Sulfurimonadaceae</taxon>
        <taxon>Sulfurimonas</taxon>
    </lineage>
</organism>
<sequence>MVNKGNDTSVDTNVRKADDNGYSKSQTDLTKEFPDQIVAEKATGVNVTAIKTQDEMFGSLLDIKA</sequence>
<comment type="similarity">
    <text evidence="1">Belongs to the flagella basal body rod proteins family.</text>
</comment>
<dbReference type="Pfam" id="PF06429">
    <property type="entry name" value="Flg_bbr_C"/>
    <property type="match status" value="1"/>
</dbReference>
<proteinExistence type="inferred from homology"/>
<evidence type="ECO:0000313" key="4">
    <source>
        <dbReference type="EMBL" id="QFR50444.1"/>
    </source>
</evidence>
<dbReference type="KEGG" id="sulg:FJR48_05760"/>
<evidence type="ECO:0000313" key="5">
    <source>
        <dbReference type="Proteomes" id="UP000326944"/>
    </source>
</evidence>
<accession>A0A5P8P428</accession>
<dbReference type="EMBL" id="CP043617">
    <property type="protein sequence ID" value="QFR50444.1"/>
    <property type="molecule type" value="Genomic_DNA"/>
</dbReference>
<protein>
    <recommendedName>
        <fullName evidence="3">Flagellar basal-body/hook protein C-terminal domain-containing protein</fullName>
    </recommendedName>
</protein>
<name>A0A5P8P428_9BACT</name>
<reference evidence="4 5" key="1">
    <citation type="submission" date="2019-09" db="EMBL/GenBank/DDBJ databases">
        <title>Sulfurimonas gotlandica sp. nov., a chemoautotrophic and psychrotolerant epsilonproteobacterium isolated from a pelagic redoxcline, and an emended description of the genus Sulfurimonas.</title>
        <authorList>
            <person name="Wang S."/>
            <person name="Jiang L."/>
            <person name="Shao S."/>
        </authorList>
    </citation>
    <scope>NUCLEOTIDE SEQUENCE [LARGE SCALE GENOMIC DNA]</scope>
    <source>
        <strain evidence="4 5">GYSZ_1</strain>
    </source>
</reference>
<evidence type="ECO:0000256" key="2">
    <source>
        <dbReference type="SAM" id="MobiDB-lite"/>
    </source>
</evidence>
<dbReference type="InterPro" id="IPR010930">
    <property type="entry name" value="Flg_bb/hook_C_dom"/>
</dbReference>